<evidence type="ECO:0000256" key="4">
    <source>
        <dbReference type="ARBA" id="ARBA00022741"/>
    </source>
</evidence>
<keyword evidence="3" id="KW-0237">DNA synthesis</keyword>
<evidence type="ECO:0000256" key="2">
    <source>
        <dbReference type="ARBA" id="ARBA00012274"/>
    </source>
</evidence>
<dbReference type="GO" id="GO:0000166">
    <property type="term" value="F:nucleotide binding"/>
    <property type="evidence" value="ECO:0007669"/>
    <property type="project" value="UniProtKB-KW"/>
</dbReference>
<reference evidence="7" key="1">
    <citation type="submission" date="2020-10" db="EMBL/GenBank/DDBJ databases">
        <authorList>
            <person name="Gilroy R."/>
        </authorList>
    </citation>
    <scope>NUCLEOTIDE SEQUENCE</scope>
    <source>
        <strain evidence="7">CHK184-25365</strain>
    </source>
</reference>
<proteinExistence type="inferred from homology"/>
<reference evidence="7" key="2">
    <citation type="journal article" date="2021" name="PeerJ">
        <title>Extensive microbial diversity within the chicken gut microbiome revealed by metagenomics and culture.</title>
        <authorList>
            <person name="Gilroy R."/>
            <person name="Ravi A."/>
            <person name="Getino M."/>
            <person name="Pursley I."/>
            <person name="Horton D.L."/>
            <person name="Alikhan N.F."/>
            <person name="Baker D."/>
            <person name="Gharbi K."/>
            <person name="Hall N."/>
            <person name="Watson M."/>
            <person name="Adriaenssens E.M."/>
            <person name="Foster-Nyarko E."/>
            <person name="Jarju S."/>
            <person name="Secka A."/>
            <person name="Antonio M."/>
            <person name="Oren A."/>
            <person name="Chaudhuri R.R."/>
            <person name="La Ragione R."/>
            <person name="Hildebrand F."/>
            <person name="Pallen M.J."/>
        </authorList>
    </citation>
    <scope>NUCLEOTIDE SEQUENCE</scope>
    <source>
        <strain evidence="7">CHK184-25365</strain>
    </source>
</reference>
<accession>A0A9D1AI22</accession>
<organism evidence="7 8">
    <name type="scientific">Candidatus Egerieicola pullicola</name>
    <dbReference type="NCBI Taxonomy" id="2840775"/>
    <lineage>
        <taxon>Bacteria</taxon>
        <taxon>Bacillati</taxon>
        <taxon>Bacillota</taxon>
        <taxon>Clostridia</taxon>
        <taxon>Eubacteriales</taxon>
        <taxon>Oscillospiraceae</taxon>
        <taxon>Oscillospiraceae incertae sedis</taxon>
        <taxon>Candidatus Egerieicola</taxon>
    </lineage>
</organism>
<dbReference type="GO" id="GO:0071897">
    <property type="term" value="P:DNA biosynthetic process"/>
    <property type="evidence" value="ECO:0007669"/>
    <property type="project" value="UniProtKB-KW"/>
</dbReference>
<dbReference type="InterPro" id="IPR023806">
    <property type="entry name" value="CHP03905"/>
</dbReference>
<dbReference type="NCBIfam" id="TIGR03905">
    <property type="entry name" value="TIGR03905_4_Cys"/>
    <property type="match status" value="1"/>
</dbReference>
<evidence type="ECO:0000313" key="8">
    <source>
        <dbReference type="Proteomes" id="UP000886749"/>
    </source>
</evidence>
<dbReference type="AlphaFoldDB" id="A0A9D1AI22"/>
<sequence>MTYTYRTKGTCSRQITVELDEQGIIQKVQFLGGCNGNTQGVARLCVGHPAQEVIHLLSGVDCNGRGTSCPDQLSKALKEALAEQGA</sequence>
<dbReference type="EC" id="1.17.4.1" evidence="2"/>
<evidence type="ECO:0000256" key="5">
    <source>
        <dbReference type="ARBA" id="ARBA00047754"/>
    </source>
</evidence>
<evidence type="ECO:0000256" key="3">
    <source>
        <dbReference type="ARBA" id="ARBA00022634"/>
    </source>
</evidence>
<feature type="domain" description="TSCPD" evidence="6">
    <location>
        <begin position="4"/>
        <end position="81"/>
    </location>
</feature>
<dbReference type="Proteomes" id="UP000886749">
    <property type="component" value="Unassembled WGS sequence"/>
</dbReference>
<evidence type="ECO:0000256" key="1">
    <source>
        <dbReference type="ARBA" id="ARBA00007405"/>
    </source>
</evidence>
<dbReference type="EMBL" id="DVGY01000014">
    <property type="protein sequence ID" value="HIR40313.1"/>
    <property type="molecule type" value="Genomic_DNA"/>
</dbReference>
<dbReference type="Pfam" id="PF12637">
    <property type="entry name" value="TSCPD"/>
    <property type="match status" value="1"/>
</dbReference>
<name>A0A9D1AI22_9FIRM</name>
<dbReference type="GO" id="GO:0004748">
    <property type="term" value="F:ribonucleoside-diphosphate reductase activity, thioredoxin disulfide as acceptor"/>
    <property type="evidence" value="ECO:0007669"/>
    <property type="project" value="UniProtKB-EC"/>
</dbReference>
<comment type="caution">
    <text evidence="7">The sequence shown here is derived from an EMBL/GenBank/DDBJ whole genome shotgun (WGS) entry which is preliminary data.</text>
</comment>
<evidence type="ECO:0000313" key="7">
    <source>
        <dbReference type="EMBL" id="HIR40313.1"/>
    </source>
</evidence>
<keyword evidence="4" id="KW-0547">Nucleotide-binding</keyword>
<evidence type="ECO:0000259" key="6">
    <source>
        <dbReference type="Pfam" id="PF12637"/>
    </source>
</evidence>
<comment type="catalytic activity">
    <reaction evidence="5">
        <text>a 2'-deoxyribonucleoside 5'-diphosphate + [thioredoxin]-disulfide + H2O = a ribonucleoside 5'-diphosphate + [thioredoxin]-dithiol</text>
        <dbReference type="Rhea" id="RHEA:23252"/>
        <dbReference type="Rhea" id="RHEA-COMP:10698"/>
        <dbReference type="Rhea" id="RHEA-COMP:10700"/>
        <dbReference type="ChEBI" id="CHEBI:15377"/>
        <dbReference type="ChEBI" id="CHEBI:29950"/>
        <dbReference type="ChEBI" id="CHEBI:50058"/>
        <dbReference type="ChEBI" id="CHEBI:57930"/>
        <dbReference type="ChEBI" id="CHEBI:73316"/>
        <dbReference type="EC" id="1.17.4.1"/>
    </reaction>
</comment>
<dbReference type="InterPro" id="IPR024434">
    <property type="entry name" value="TSCPD_dom"/>
</dbReference>
<gene>
    <name evidence="7" type="ORF">IAB36_00580</name>
</gene>
<protein>
    <recommendedName>
        <fullName evidence="2">ribonucleoside-diphosphate reductase</fullName>
        <ecNumber evidence="2">1.17.4.1</ecNumber>
    </recommendedName>
</protein>
<comment type="similarity">
    <text evidence="1">Belongs to the ribonucleoside diphosphate reductase class-2 family.</text>
</comment>